<gene>
    <name evidence="14" type="primary">tig</name>
    <name evidence="14" type="ORF">LPT13_09010</name>
</gene>
<feature type="domain" description="Trigger factor C-terminal" evidence="13">
    <location>
        <begin position="266"/>
        <end position="422"/>
    </location>
</feature>
<dbReference type="SUPFAM" id="SSF109998">
    <property type="entry name" value="Triger factor/SurA peptide-binding domain-like"/>
    <property type="match status" value="1"/>
</dbReference>
<proteinExistence type="inferred from homology"/>
<dbReference type="RefSeq" id="WP_242165812.1">
    <property type="nucleotide sequence ID" value="NZ_JAJMLW010000003.1"/>
</dbReference>
<evidence type="ECO:0000256" key="1">
    <source>
        <dbReference type="ARBA" id="ARBA00000971"/>
    </source>
</evidence>
<dbReference type="SUPFAM" id="SSF102735">
    <property type="entry name" value="Trigger factor ribosome-binding domain"/>
    <property type="match status" value="1"/>
</dbReference>
<dbReference type="NCBIfam" id="TIGR00115">
    <property type="entry name" value="tig"/>
    <property type="match status" value="1"/>
</dbReference>
<feature type="domain" description="Trigger factor ribosome-binding bacterial" evidence="12">
    <location>
        <begin position="1"/>
        <end position="145"/>
    </location>
</feature>
<keyword evidence="9 14" id="KW-0413">Isomerase</keyword>
<evidence type="ECO:0000256" key="3">
    <source>
        <dbReference type="ARBA" id="ARBA00005464"/>
    </source>
</evidence>
<evidence type="ECO:0000259" key="12">
    <source>
        <dbReference type="Pfam" id="PF05697"/>
    </source>
</evidence>
<accession>A0ABS9WIY6</accession>
<organism evidence="14 15">
    <name type="scientific">Adlercreutzia faecimuris</name>
    <dbReference type="NCBI Taxonomy" id="2897341"/>
    <lineage>
        <taxon>Bacteria</taxon>
        <taxon>Bacillati</taxon>
        <taxon>Actinomycetota</taxon>
        <taxon>Coriobacteriia</taxon>
        <taxon>Eggerthellales</taxon>
        <taxon>Eggerthellaceae</taxon>
        <taxon>Adlercreutzia</taxon>
    </lineage>
</organism>
<dbReference type="InterPro" id="IPR037041">
    <property type="entry name" value="Trigger_fac_C_sf"/>
</dbReference>
<keyword evidence="7" id="KW-0697">Rotamase</keyword>
<dbReference type="EMBL" id="JAJMLW010000003">
    <property type="protein sequence ID" value="MCI2242490.1"/>
    <property type="molecule type" value="Genomic_DNA"/>
</dbReference>
<keyword evidence="8" id="KW-0143">Chaperone</keyword>
<evidence type="ECO:0000256" key="5">
    <source>
        <dbReference type="ARBA" id="ARBA00016902"/>
    </source>
</evidence>
<comment type="similarity">
    <text evidence="3">Belongs to the FKBP-type PPIase family. Tig subfamily.</text>
</comment>
<name>A0ABS9WIY6_9ACTN</name>
<dbReference type="GO" id="GO:0003755">
    <property type="term" value="F:peptidyl-prolyl cis-trans isomerase activity"/>
    <property type="evidence" value="ECO:0007669"/>
    <property type="project" value="UniProtKB-EC"/>
</dbReference>
<dbReference type="Gene3D" id="3.10.50.40">
    <property type="match status" value="1"/>
</dbReference>
<reference evidence="14" key="1">
    <citation type="submission" date="2021-11" db="EMBL/GenBank/DDBJ databases">
        <title>A Novel Adlercreutzia Species, isolated from a Allomyrina dichotoma larva feces.</title>
        <authorList>
            <person name="Suh M.K."/>
        </authorList>
    </citation>
    <scope>NUCLEOTIDE SEQUENCE</scope>
    <source>
        <strain evidence="14">JBNU-10</strain>
    </source>
</reference>
<keyword evidence="15" id="KW-1185">Reference proteome</keyword>
<dbReference type="InterPro" id="IPR046357">
    <property type="entry name" value="PPIase_dom_sf"/>
</dbReference>
<dbReference type="Gene3D" id="1.10.3120.10">
    <property type="entry name" value="Trigger factor, C-terminal domain"/>
    <property type="match status" value="1"/>
</dbReference>
<evidence type="ECO:0000313" key="15">
    <source>
        <dbReference type="Proteomes" id="UP001430755"/>
    </source>
</evidence>
<evidence type="ECO:0000256" key="8">
    <source>
        <dbReference type="ARBA" id="ARBA00023186"/>
    </source>
</evidence>
<keyword evidence="10" id="KW-0131">Cell cycle</keyword>
<evidence type="ECO:0000256" key="6">
    <source>
        <dbReference type="ARBA" id="ARBA00022618"/>
    </source>
</evidence>
<evidence type="ECO:0000259" key="13">
    <source>
        <dbReference type="Pfam" id="PF05698"/>
    </source>
</evidence>
<dbReference type="InterPro" id="IPR036611">
    <property type="entry name" value="Trigger_fac_ribosome-bd_sf"/>
</dbReference>
<comment type="caution">
    <text evidence="14">The sequence shown here is derived from an EMBL/GenBank/DDBJ whole genome shotgun (WGS) entry which is preliminary data.</text>
</comment>
<dbReference type="InterPro" id="IPR005215">
    <property type="entry name" value="Trig_fac"/>
</dbReference>
<dbReference type="Pfam" id="PF05698">
    <property type="entry name" value="Trigger_C"/>
    <property type="match status" value="1"/>
</dbReference>
<evidence type="ECO:0000256" key="7">
    <source>
        <dbReference type="ARBA" id="ARBA00023110"/>
    </source>
</evidence>
<comment type="subcellular location">
    <subcellularLocation>
        <location evidence="2">Cytoplasm</location>
    </subcellularLocation>
</comment>
<evidence type="ECO:0000256" key="2">
    <source>
        <dbReference type="ARBA" id="ARBA00004496"/>
    </source>
</evidence>
<evidence type="ECO:0000256" key="9">
    <source>
        <dbReference type="ARBA" id="ARBA00023235"/>
    </source>
</evidence>
<dbReference type="InterPro" id="IPR008881">
    <property type="entry name" value="Trigger_fac_ribosome-bd_bac"/>
</dbReference>
<dbReference type="SUPFAM" id="SSF54534">
    <property type="entry name" value="FKBP-like"/>
    <property type="match status" value="1"/>
</dbReference>
<dbReference type="PIRSF" id="PIRSF003095">
    <property type="entry name" value="Trigger_factor"/>
    <property type="match status" value="1"/>
</dbReference>
<comment type="catalytic activity">
    <reaction evidence="1">
        <text>[protein]-peptidylproline (omega=180) = [protein]-peptidylproline (omega=0)</text>
        <dbReference type="Rhea" id="RHEA:16237"/>
        <dbReference type="Rhea" id="RHEA-COMP:10747"/>
        <dbReference type="Rhea" id="RHEA-COMP:10748"/>
        <dbReference type="ChEBI" id="CHEBI:83833"/>
        <dbReference type="ChEBI" id="CHEBI:83834"/>
        <dbReference type="EC" id="5.2.1.8"/>
    </reaction>
</comment>
<protein>
    <recommendedName>
        <fullName evidence="5">Trigger factor</fullName>
        <ecNumber evidence="4">5.2.1.8</ecNumber>
    </recommendedName>
    <alternativeName>
        <fullName evidence="11">PPIase</fullName>
    </alternativeName>
</protein>
<evidence type="ECO:0000313" key="14">
    <source>
        <dbReference type="EMBL" id="MCI2242490.1"/>
    </source>
</evidence>
<evidence type="ECO:0000256" key="10">
    <source>
        <dbReference type="ARBA" id="ARBA00023306"/>
    </source>
</evidence>
<dbReference type="Pfam" id="PF05697">
    <property type="entry name" value="Trigger_N"/>
    <property type="match status" value="1"/>
</dbReference>
<dbReference type="Proteomes" id="UP001430755">
    <property type="component" value="Unassembled WGS sequence"/>
</dbReference>
<dbReference type="EC" id="5.2.1.8" evidence="4"/>
<dbReference type="InterPro" id="IPR027304">
    <property type="entry name" value="Trigger_fact/SurA_dom_sf"/>
</dbReference>
<keyword evidence="6" id="KW-0132">Cell division</keyword>
<sequence length="450" mass="50148">MKVSMKKLDGNQVRLECVATPEEVNNALHAGQLGFAQSMGLRPEQGKTIAQVAEEKMGIKNLDSIVEAGAIQGLVPFALDKKNIIPSFPPQPEPKSALKRDREFAFDVTVALKPDYELKSYDPVEITVPKFAVNEEAVDQQLKDMAERYTVYVAADAKPVEKGDSCLIAMTCTKDGEEVAGLTTDGRTYTAGEGYMPDGFDSQILGMQPGETKTFTFEGPGLDEDFNEITEVIDCTVTVKEIQKATVPEIDDEWVSTNMPMYKSAADLRADVQRNVERSAREQYEAYKRNLAVSELARRFEGKIADEVYEAMRSNLMENMRMELQQTGQSWEDFVAQNGGEQQFGMMLMLQTREMLVQGFALDSVFRHEKLSLTDEDIEAACRAMNPQANPRQLRQQFEQSGRGFALRESAERLKANNWVLEHAIITEVDPNAPAPEAVAEAEAEVESAE</sequence>
<evidence type="ECO:0000256" key="4">
    <source>
        <dbReference type="ARBA" id="ARBA00013194"/>
    </source>
</evidence>
<evidence type="ECO:0000256" key="11">
    <source>
        <dbReference type="ARBA" id="ARBA00029986"/>
    </source>
</evidence>
<dbReference type="InterPro" id="IPR008880">
    <property type="entry name" value="Trigger_fac_C"/>
</dbReference>